<evidence type="ECO:0000313" key="3">
    <source>
        <dbReference type="Proteomes" id="UP001596496"/>
    </source>
</evidence>
<protein>
    <submittedName>
        <fullName evidence="2">Acyl carrier protein</fullName>
    </submittedName>
</protein>
<feature type="domain" description="Carrier" evidence="1">
    <location>
        <begin position="14"/>
        <end position="92"/>
    </location>
</feature>
<sequence>MTDFDDTPAALDTATVRRRVADMVVTASDGEIAAEEVLRPGVSFTAAGVTSLTTLRLIDAIEEEFGVEVELGRDVSFLDGLDSLVAHILDAVSSSAAHR</sequence>
<accession>A0ABW2P4M2</accession>
<dbReference type="InterPro" id="IPR009081">
    <property type="entry name" value="PP-bd_ACP"/>
</dbReference>
<dbReference type="RefSeq" id="WP_380828401.1">
    <property type="nucleotide sequence ID" value="NZ_JBHTCG010000013.1"/>
</dbReference>
<dbReference type="SUPFAM" id="SSF47336">
    <property type="entry name" value="ACP-like"/>
    <property type="match status" value="1"/>
</dbReference>
<dbReference type="Proteomes" id="UP001596496">
    <property type="component" value="Unassembled WGS sequence"/>
</dbReference>
<dbReference type="EMBL" id="JBHTCG010000013">
    <property type="protein sequence ID" value="MFC7384587.1"/>
    <property type="molecule type" value="Genomic_DNA"/>
</dbReference>
<evidence type="ECO:0000259" key="1">
    <source>
        <dbReference type="PROSITE" id="PS50075"/>
    </source>
</evidence>
<evidence type="ECO:0000313" key="2">
    <source>
        <dbReference type="EMBL" id="MFC7384587.1"/>
    </source>
</evidence>
<comment type="caution">
    <text evidence="2">The sequence shown here is derived from an EMBL/GenBank/DDBJ whole genome shotgun (WGS) entry which is preliminary data.</text>
</comment>
<dbReference type="PROSITE" id="PS50075">
    <property type="entry name" value="CARRIER"/>
    <property type="match status" value="1"/>
</dbReference>
<proteinExistence type="predicted"/>
<dbReference type="InterPro" id="IPR036736">
    <property type="entry name" value="ACP-like_sf"/>
</dbReference>
<keyword evidence="3" id="KW-1185">Reference proteome</keyword>
<dbReference type="Pfam" id="PF00550">
    <property type="entry name" value="PP-binding"/>
    <property type="match status" value="1"/>
</dbReference>
<organism evidence="2 3">
    <name type="scientific">Sphaerisporangium rhizosphaerae</name>
    <dbReference type="NCBI Taxonomy" id="2269375"/>
    <lineage>
        <taxon>Bacteria</taxon>
        <taxon>Bacillati</taxon>
        <taxon>Actinomycetota</taxon>
        <taxon>Actinomycetes</taxon>
        <taxon>Streptosporangiales</taxon>
        <taxon>Streptosporangiaceae</taxon>
        <taxon>Sphaerisporangium</taxon>
    </lineage>
</organism>
<name>A0ABW2P4M2_9ACTN</name>
<dbReference type="Gene3D" id="1.10.1200.10">
    <property type="entry name" value="ACP-like"/>
    <property type="match status" value="1"/>
</dbReference>
<gene>
    <name evidence="2" type="ORF">ACFQSB_20410</name>
</gene>
<reference evidence="3" key="1">
    <citation type="journal article" date="2019" name="Int. J. Syst. Evol. Microbiol.">
        <title>The Global Catalogue of Microorganisms (GCM) 10K type strain sequencing project: providing services to taxonomists for standard genome sequencing and annotation.</title>
        <authorList>
            <consortium name="The Broad Institute Genomics Platform"/>
            <consortium name="The Broad Institute Genome Sequencing Center for Infectious Disease"/>
            <person name="Wu L."/>
            <person name="Ma J."/>
        </authorList>
    </citation>
    <scope>NUCLEOTIDE SEQUENCE [LARGE SCALE GENOMIC DNA]</scope>
    <source>
        <strain evidence="3">CECT 7649</strain>
    </source>
</reference>